<gene>
    <name evidence="1" type="ORF">GCM10007901_17580</name>
</gene>
<name>A0ABQ5XQ18_9GAMM</name>
<dbReference type="EMBL" id="BSOB01000012">
    <property type="protein sequence ID" value="GLQ92807.1"/>
    <property type="molecule type" value="Genomic_DNA"/>
</dbReference>
<proteinExistence type="predicted"/>
<accession>A0ABQ5XQ18</accession>
<reference evidence="2" key="1">
    <citation type="journal article" date="2019" name="Int. J. Syst. Evol. Microbiol.">
        <title>The Global Catalogue of Microorganisms (GCM) 10K type strain sequencing project: providing services to taxonomists for standard genome sequencing and annotation.</title>
        <authorList>
            <consortium name="The Broad Institute Genomics Platform"/>
            <consortium name="The Broad Institute Genome Sequencing Center for Infectious Disease"/>
            <person name="Wu L."/>
            <person name="Ma J."/>
        </authorList>
    </citation>
    <scope>NUCLEOTIDE SEQUENCE [LARGE SCALE GENOMIC DNA]</scope>
    <source>
        <strain evidence="2">NBRC 111980</strain>
    </source>
</reference>
<evidence type="ECO:0000313" key="1">
    <source>
        <dbReference type="EMBL" id="GLQ92807.1"/>
    </source>
</evidence>
<protein>
    <submittedName>
        <fullName evidence="1">Uncharacterized protein</fullName>
    </submittedName>
</protein>
<dbReference type="RefSeq" id="WP_284320544.1">
    <property type="nucleotide sequence ID" value="NZ_BSOB01000012.1"/>
</dbReference>
<organism evidence="1 2">
    <name type="scientific">Dyella acidisoli</name>
    <dbReference type="NCBI Taxonomy" id="1867834"/>
    <lineage>
        <taxon>Bacteria</taxon>
        <taxon>Pseudomonadati</taxon>
        <taxon>Pseudomonadota</taxon>
        <taxon>Gammaproteobacteria</taxon>
        <taxon>Lysobacterales</taxon>
        <taxon>Rhodanobacteraceae</taxon>
        <taxon>Dyella</taxon>
    </lineage>
</organism>
<keyword evidence="2" id="KW-1185">Reference proteome</keyword>
<dbReference type="Proteomes" id="UP001156670">
    <property type="component" value="Unassembled WGS sequence"/>
</dbReference>
<sequence length="88" mass="9774">MKVQERSETNHFDTAFTLKVFLGLTTHASKQITNTYQISLTHKKANLTHGLAWIALDVGLALRGVLEQHIDALLLVSKAENTPITVSY</sequence>
<evidence type="ECO:0000313" key="2">
    <source>
        <dbReference type="Proteomes" id="UP001156670"/>
    </source>
</evidence>
<comment type="caution">
    <text evidence="1">The sequence shown here is derived from an EMBL/GenBank/DDBJ whole genome shotgun (WGS) entry which is preliminary data.</text>
</comment>